<organism evidence="1 2">
    <name type="scientific">Rhizoctonia solani</name>
    <dbReference type="NCBI Taxonomy" id="456999"/>
    <lineage>
        <taxon>Eukaryota</taxon>
        <taxon>Fungi</taxon>
        <taxon>Dikarya</taxon>
        <taxon>Basidiomycota</taxon>
        <taxon>Agaricomycotina</taxon>
        <taxon>Agaricomycetes</taxon>
        <taxon>Cantharellales</taxon>
        <taxon>Ceratobasidiaceae</taxon>
        <taxon>Rhizoctonia</taxon>
    </lineage>
</organism>
<evidence type="ECO:0000313" key="1">
    <source>
        <dbReference type="EMBL" id="CAE6462010.1"/>
    </source>
</evidence>
<proteinExistence type="predicted"/>
<dbReference type="AlphaFoldDB" id="A0A8H3BRL2"/>
<accession>A0A8H3BRL2</accession>
<gene>
    <name evidence="1" type="ORF">RDB_LOCUS69974</name>
</gene>
<reference evidence="1" key="1">
    <citation type="submission" date="2021-01" db="EMBL/GenBank/DDBJ databases">
        <authorList>
            <person name="Kaushik A."/>
        </authorList>
    </citation>
    <scope>NUCLEOTIDE SEQUENCE</scope>
    <source>
        <strain evidence="1">AG4-RS23</strain>
    </source>
</reference>
<evidence type="ECO:0000313" key="2">
    <source>
        <dbReference type="Proteomes" id="UP000663861"/>
    </source>
</evidence>
<name>A0A8H3BRL2_9AGAM</name>
<dbReference type="EMBL" id="CAJMWY010001225">
    <property type="protein sequence ID" value="CAE6462010.1"/>
    <property type="molecule type" value="Genomic_DNA"/>
</dbReference>
<sequence length="169" mass="19361">MLNHFPRCPHFQWLHDIMSGRARPPEHKVVTALHLPVGRPNPKYIPITLREQSRRDSARWVPDLSPVFGPPEPVAIDSINITSHADGTPFSHPLQVFFRNTFLDDSSPLNQCLHNMSQGRVIPYPWAGDIVALKFLGTRREDYCNIRDEDIPSLVYYFLSNDFRSNGSV</sequence>
<comment type="caution">
    <text evidence="1">The sequence shown here is derived from an EMBL/GenBank/DDBJ whole genome shotgun (WGS) entry which is preliminary data.</text>
</comment>
<dbReference type="Proteomes" id="UP000663861">
    <property type="component" value="Unassembled WGS sequence"/>
</dbReference>
<protein>
    <submittedName>
        <fullName evidence="1">Uncharacterized protein</fullName>
    </submittedName>
</protein>